<feature type="transmembrane region" description="Helical" evidence="1">
    <location>
        <begin position="1004"/>
        <end position="1029"/>
    </location>
</feature>
<comment type="caution">
    <text evidence="2">The sequence shown here is derived from an EMBL/GenBank/DDBJ whole genome shotgun (WGS) entry which is preliminary data.</text>
</comment>
<feature type="transmembrane region" description="Helical" evidence="1">
    <location>
        <begin position="1480"/>
        <end position="1508"/>
    </location>
</feature>
<keyword evidence="3" id="KW-1185">Reference proteome</keyword>
<feature type="transmembrane region" description="Helical" evidence="1">
    <location>
        <begin position="915"/>
        <end position="939"/>
    </location>
</feature>
<feature type="transmembrane region" description="Helical" evidence="1">
    <location>
        <begin position="1528"/>
        <end position="1549"/>
    </location>
</feature>
<sequence>MVHYMSKAAPWYRRSATMNFLATDCFVECYCNGQLDTTLRLSLLSGLDRQENDPARAITEVPNVSGYTVYTWSKRPGPWAARADGYQLERPLVAAARLPLGTRTPYVVRRDRSSHVLRFLLVLNLTSMSMKAYLSEPFPWSQPTVAPRTFDNFTTFNLSTLTLVQMLYSRRTLPKDTNYYYDAMNNTHILRTIVHRPTPITSSNCVRDFITGLSASDFVSPAIHAALCVCAAATNLTDCNGRGSCHYDKMLNNLNGHACMWTTNGDDIQGIDAPNTITVTHAYTPYIVLSQWRWLTFLYRSGMTLVVVYLVHTRYHVHVNALEKILRRHGHRVGLTGEWSYTLVIGDPTVLILTNPIVTLGFVLDVWLSTDNVGVATLRTTQTKDLWLAVRTFMYLSRIVWFAYASLSLTNIILKTCHAEHKFAPVDPTVVAVGVAIYCYAFSWLAQNVAVFVELFQYLYTCLVPPALQGQQIELILGCSAFTALNTMAPLLYGFLRACFGTTNVITVTQECLGAQRGRDGILASRYQSATYTNLKNRTMLLFVCARTKRNEAGSILGGTSHHLCALAPRYKCCATMNSRATDCFVLCHRDGKLDTTLRLSLLSNLDLHLTQPKVAVTDAPEPSPLVVHRLVPGTGPRNFTACPYQLERSPMKAYISEYLPWNALPPVATTFANFTEFNVTTLSTQQSIFNWKTLPEGVTYFYDAATNAHVLRQALPMAYRRPVPEEDCIASFLLGMPGVVFFGPAIRRFLCAFAAVSHNDTATAFLWHHRGSCTYDRMLGADNGFACVWLTAGNDLGGNASDTTIYTLHHVYTPARYTVYLWFKFGYRVGTTVVLVYLLWTQYYRHVWALEATLRRWGHMTNCGDNHRYCLVVGDPTAVILTHPFVTILFVFDVWLSTDAIGVAILRTSQTEDAFIMVITFLYLSRIVWFAYAALCAVDWYLKRYKKEHTFAPVDPTAVAIVVAIYGSVLSYLGGNLVILLELYLFFFELLIPSHRQDQEIELALGCIGYTLIMSFVPLSYGFCVPYLRRQKPKNKPFDDFSSFSFTNFKNRVLLEVLRPFYHVPSYATNNDIGGSIYHVFALDPRYKTYPTVSFRATDCFLLVYTDDHLNYKCRLSLLSTLDTHVDDANLKVTESLELSPYTVNVVAHSRGPCAPGRGSARVSIQRPRPMKAYVTEVMPWLSVPEVQTFANFTQFNTSMLRSFQLSYNQSSLPPTADYYEDPVHSGYVLREVLTMLDPVSPSDCLHRVLVGLPGAIFYGPPFDALVCNFAAANHSPSSVWEWDGRGCCMEQTFMGVPWIYQCLWLSAGDVFALTARSGSPQAATLTYAARPYPLRAWQWVKFSFRVLHTMYIARRLWKNYYVHCASLAASLADSGHRVQHQRKGTWHYEVILGDPTAMILTDPWVAFAFLLDIWSSYDTLTFAVLRASQNQDVYVMLVAFLYLSRTVWAPYLALCVVSVGLKRMRMEHRFAQVDPTAVAIASAIYGPAMTWCMGNVAFLLDMYNYLGRILLSTERHSETFEAFPDVFLYTISLGTLPLTYGFLKAAINCAIGELKFEMMCIARRLQCCDRNQIHQLFVQSGKEPGDWWQRASVHSALAEAGGSVYALFTISPRYERCPTISFRATDCFVLCYCDGVLCERLRLTLLATLDRNQDDPNLRVMSSSKPSPYFPMKAYVTETLPGLSVPSFQPFANFTHFNTTSLHDFQLAYNLSTLPSGAAYYEDPVHGGYVLREALLISRPVLPSDCLRRVLVNLPGAIFFGPVFDTLVCSFTAINHSASSILAWDGRGSCMEQTFMGMPWIYQCLWFVAGDFYTPISASGLPQVITLTYAARPYPFWTWLWLKFSFRVVHTAYIARRLWANYYVHCASLAKSLADSGHRVLQQPIGAWHYEIMVGDPTAMILTDPWIAFAFLVDIWSSYDTLTFAVLRATQNDDVPVMLAAFLYLSRTVWVPYLALCIVSVGLKRLKMEHRFVHVDPTAVAIASAIYGPALTWCMGNVAFLLKLYTYLGHMLLPTNMHSERFEAFPDVLFYSVSLASLPVLFGFRFLTAAAMCIHKAVVGPKFASFNYNPIKNRVLFSIMQWWQRSRVQPSVPEYGGTVYALFTDSPRYQRSPTISFRATDCFVLCYYDGILSERLRLTLLTTLDLNESDGSLSVKSSSEPSPYVVNTLQLTPMGEAPPMSHGIERPTLLLSQPRSVWCI</sequence>
<feature type="transmembrane region" description="Helical" evidence="1">
    <location>
        <begin position="2030"/>
        <end position="2049"/>
    </location>
</feature>
<keyword evidence="1" id="KW-0812">Transmembrane</keyword>
<protein>
    <submittedName>
        <fullName evidence="2">Uncharacterized protein</fullName>
    </submittedName>
</protein>
<accession>A0A1V9ZPC2</accession>
<feature type="transmembrane region" description="Helical" evidence="1">
    <location>
        <begin position="1941"/>
        <end position="1965"/>
    </location>
</feature>
<keyword evidence="1" id="KW-0472">Membrane</keyword>
<evidence type="ECO:0000313" key="2">
    <source>
        <dbReference type="EMBL" id="OQR99813.1"/>
    </source>
</evidence>
<gene>
    <name evidence="2" type="ORF">ACHHYP_04325</name>
</gene>
<reference evidence="2 3" key="1">
    <citation type="journal article" date="2014" name="Genome Biol. Evol.">
        <title>The secreted proteins of Achlya hypogyna and Thraustotheca clavata identify the ancestral oomycete secretome and reveal gene acquisitions by horizontal gene transfer.</title>
        <authorList>
            <person name="Misner I."/>
            <person name="Blouin N."/>
            <person name="Leonard G."/>
            <person name="Richards T.A."/>
            <person name="Lane C.E."/>
        </authorList>
    </citation>
    <scope>NUCLEOTIDE SEQUENCE [LARGE SCALE GENOMIC DNA]</scope>
    <source>
        <strain evidence="2 3">ATCC 48635</strain>
    </source>
</reference>
<evidence type="ECO:0000313" key="3">
    <source>
        <dbReference type="Proteomes" id="UP000243579"/>
    </source>
</evidence>
<dbReference type="EMBL" id="JNBR01000040">
    <property type="protein sequence ID" value="OQR99813.1"/>
    <property type="molecule type" value="Genomic_DNA"/>
</dbReference>
<keyword evidence="1" id="KW-1133">Transmembrane helix</keyword>
<name>A0A1V9ZPC2_ACHHY</name>
<feature type="transmembrane region" description="Helical" evidence="1">
    <location>
        <begin position="1901"/>
        <end position="1921"/>
    </location>
</feature>
<dbReference type="Proteomes" id="UP000243579">
    <property type="component" value="Unassembled WGS sequence"/>
</dbReference>
<evidence type="ECO:0000256" key="1">
    <source>
        <dbReference type="SAM" id="Phobius"/>
    </source>
</evidence>
<organism evidence="2 3">
    <name type="scientific">Achlya hypogyna</name>
    <name type="common">Oomycete</name>
    <name type="synonym">Protoachlya hypogyna</name>
    <dbReference type="NCBI Taxonomy" id="1202772"/>
    <lineage>
        <taxon>Eukaryota</taxon>
        <taxon>Sar</taxon>
        <taxon>Stramenopiles</taxon>
        <taxon>Oomycota</taxon>
        <taxon>Saprolegniomycetes</taxon>
        <taxon>Saprolegniales</taxon>
        <taxon>Achlyaceae</taxon>
        <taxon>Achlya</taxon>
    </lineage>
</organism>
<feature type="transmembrane region" description="Helical" evidence="1">
    <location>
        <begin position="1435"/>
        <end position="1459"/>
    </location>
</feature>
<feature type="transmembrane region" description="Helical" evidence="1">
    <location>
        <begin position="1986"/>
        <end position="2010"/>
    </location>
</feature>
<proteinExistence type="predicted"/>